<dbReference type="InterPro" id="IPR029016">
    <property type="entry name" value="GAF-like_dom_sf"/>
</dbReference>
<dbReference type="InterPro" id="IPR003018">
    <property type="entry name" value="GAF"/>
</dbReference>
<dbReference type="AlphaFoldDB" id="A0A7C3KH88"/>
<dbReference type="SUPFAM" id="SSF55781">
    <property type="entry name" value="GAF domain-like"/>
    <property type="match status" value="4"/>
</dbReference>
<feature type="domain" description="GAF" evidence="1">
    <location>
        <begin position="16"/>
        <end position="180"/>
    </location>
</feature>
<reference evidence="2" key="1">
    <citation type="journal article" date="2020" name="mSystems">
        <title>Genome- and Community-Level Interaction Insights into Carbon Utilization and Element Cycling Functions of Hydrothermarchaeota in Hydrothermal Sediment.</title>
        <authorList>
            <person name="Zhou Z."/>
            <person name="Liu Y."/>
            <person name="Xu W."/>
            <person name="Pan J."/>
            <person name="Luo Z.H."/>
            <person name="Li M."/>
        </authorList>
    </citation>
    <scope>NUCLEOTIDE SEQUENCE [LARGE SCALE GENOMIC DNA]</scope>
    <source>
        <strain evidence="2">SpSt-418</strain>
    </source>
</reference>
<accession>A0A7C3KH88</accession>
<gene>
    <name evidence="2" type="ORF">ENR64_19465</name>
</gene>
<organism evidence="2">
    <name type="scientific">Oscillatoriales cyanobacterium SpSt-418</name>
    <dbReference type="NCBI Taxonomy" id="2282169"/>
    <lineage>
        <taxon>Bacteria</taxon>
        <taxon>Bacillati</taxon>
        <taxon>Cyanobacteriota</taxon>
        <taxon>Cyanophyceae</taxon>
        <taxon>Oscillatoriophycideae</taxon>
        <taxon>Oscillatoriales</taxon>
    </lineage>
</organism>
<dbReference type="EMBL" id="DSRU01000277">
    <property type="protein sequence ID" value="HFM99888.1"/>
    <property type="molecule type" value="Genomic_DNA"/>
</dbReference>
<dbReference type="SMART" id="SM00065">
    <property type="entry name" value="GAF"/>
    <property type="match status" value="4"/>
</dbReference>
<feature type="domain" description="GAF" evidence="1">
    <location>
        <begin position="376"/>
        <end position="525"/>
    </location>
</feature>
<name>A0A7C3KH88_9CYAN</name>
<dbReference type="SUPFAM" id="SSF55874">
    <property type="entry name" value="ATPase domain of HSP90 chaperone/DNA topoisomerase II/histidine kinase"/>
    <property type="match status" value="1"/>
</dbReference>
<sequence>MVSQKESNAYDKQLIALGRTLQTLREEENTDVLIDTVISFLATEFEYTLVWVGLYDRIEHRLLGKGGNTPQGRTPLLTQRFLLNPGDLLEQVVIQQRPLAVPDLREELRAGEWRKAAQQLDVRGTVIFPIRYRDLCYGVALLGTPHWGISPKSDEKARLSMILGSLGAALFQIESEWKRQQEKRPDQPLLTLLTNMREMTGLGPRLEAVVEETHRFVQPSRTSVYWFERERRYFWRRVSNHQRTTGFNEANQPASGITVQEVSGFYQALLSDQLVSIGEAHSSLKADITTRLMQQIRARSLLAAPILFQGELLGFLAVEGNDPRIWEDEEKSYIRGAAQIIALTNPLNEMEQTISEIKTDQHLTAGIARSICHEDEWKATLQTAGGQVCQRLRAERFMLFRLDPELDQFELAYQTQPHNRRPLMSPIGQLPKETRKSLETSKEPIAFESLDMDDQLGEWRSHLLELGVHAVLLCNTRLGNGLEGIVAICHETPRTWNRVERDLVQIVSQQIGLILHQWSLLQQTEQQKKINQTIQWGLTAIQQTHQLENLEKSALQHVGHVLQVPLALLVTWLPGRSAGRITTAMPPGDHFAVNTGVVIPIQTDPLIRWALEAEDLLIIGEAEIPAETRQWLTGSSIGQVIVKALRTAPNHEPTGLLLVADAGTRYWSEQHLKALSTLVSQLAWSRRYVSLTDNLAVQRDEFERLNWYKHRRLEDLYRALTNSLKRFNELGSSKEPLYDTRQQQILRQLNDAIAPVQPLLQEEFWRVRPQTHTMSLISLLKRGIERVDWVIKQRQLWSQVHDETNLTINGDIDKIELVLYELLLIACQRSPNGGRIDLWCRQIDNRWFELSITDGGQIDPRLIADLERGKAEDLLKPSTLDYAPGQHLNICQSLVKLAGGELSVYQLEDARVVSRLILQIAPGQAATKKT</sequence>
<protein>
    <submittedName>
        <fullName evidence="2">GAF domain-containing protein</fullName>
    </submittedName>
</protein>
<feature type="domain" description="GAF" evidence="1">
    <location>
        <begin position="201"/>
        <end position="355"/>
    </location>
</feature>
<proteinExistence type="predicted"/>
<evidence type="ECO:0000313" key="2">
    <source>
        <dbReference type="EMBL" id="HFM99888.1"/>
    </source>
</evidence>
<feature type="domain" description="GAF" evidence="1">
    <location>
        <begin position="546"/>
        <end position="696"/>
    </location>
</feature>
<dbReference type="InterPro" id="IPR036890">
    <property type="entry name" value="HATPase_C_sf"/>
</dbReference>
<dbReference type="Gene3D" id="3.30.565.10">
    <property type="entry name" value="Histidine kinase-like ATPase, C-terminal domain"/>
    <property type="match status" value="1"/>
</dbReference>
<evidence type="ECO:0000259" key="1">
    <source>
        <dbReference type="SMART" id="SM00065"/>
    </source>
</evidence>
<dbReference type="Pfam" id="PF01590">
    <property type="entry name" value="GAF"/>
    <property type="match status" value="2"/>
</dbReference>
<comment type="caution">
    <text evidence="2">The sequence shown here is derived from an EMBL/GenBank/DDBJ whole genome shotgun (WGS) entry which is preliminary data.</text>
</comment>
<dbReference type="Gene3D" id="3.30.450.40">
    <property type="match status" value="4"/>
</dbReference>